<gene>
    <name evidence="4" type="ORF">D9O36_00385</name>
</gene>
<dbReference type="SUPFAM" id="SSF56935">
    <property type="entry name" value="Porins"/>
    <property type="match status" value="1"/>
</dbReference>
<dbReference type="InterPro" id="IPR008969">
    <property type="entry name" value="CarboxyPept-like_regulatory"/>
</dbReference>
<dbReference type="Proteomes" id="UP000540519">
    <property type="component" value="Unassembled WGS sequence"/>
</dbReference>
<dbReference type="Pfam" id="PF14905">
    <property type="entry name" value="OMP_b-brl_3"/>
    <property type="match status" value="1"/>
</dbReference>
<keyword evidence="5" id="KW-1185">Reference proteome</keyword>
<feature type="compositionally biased region" description="Acidic residues" evidence="1">
    <location>
        <begin position="295"/>
        <end position="306"/>
    </location>
</feature>
<accession>A0A7X2ZQ19</accession>
<evidence type="ECO:0000259" key="3">
    <source>
        <dbReference type="Pfam" id="PF14905"/>
    </source>
</evidence>
<evidence type="ECO:0000313" key="4">
    <source>
        <dbReference type="EMBL" id="MUH34287.1"/>
    </source>
</evidence>
<protein>
    <submittedName>
        <fullName evidence="4">TonB-dependent receptor</fullName>
    </submittedName>
</protein>
<name>A0A7X2ZQ19_9FLAO</name>
<feature type="region of interest" description="Disordered" evidence="1">
    <location>
        <begin position="292"/>
        <end position="314"/>
    </location>
</feature>
<evidence type="ECO:0000256" key="2">
    <source>
        <dbReference type="SAM" id="SignalP"/>
    </source>
</evidence>
<comment type="caution">
    <text evidence="4">The sequence shown here is derived from an EMBL/GenBank/DDBJ whole genome shotgun (WGS) entry which is preliminary data.</text>
</comment>
<dbReference type="SUPFAM" id="SSF49464">
    <property type="entry name" value="Carboxypeptidase regulatory domain-like"/>
    <property type="match status" value="1"/>
</dbReference>
<keyword evidence="4" id="KW-0675">Receptor</keyword>
<proteinExistence type="predicted"/>
<dbReference type="Pfam" id="PF13715">
    <property type="entry name" value="CarbopepD_reg_2"/>
    <property type="match status" value="1"/>
</dbReference>
<keyword evidence="2" id="KW-0732">Signal</keyword>
<dbReference type="AlphaFoldDB" id="A0A7X2ZQ19"/>
<dbReference type="RefSeq" id="WP_155598395.1">
    <property type="nucleotide sequence ID" value="NZ_RCNR01000001.1"/>
</dbReference>
<organism evidence="4 5">
    <name type="scientific">Zobellia amurskyensis</name>
    <dbReference type="NCBI Taxonomy" id="248905"/>
    <lineage>
        <taxon>Bacteria</taxon>
        <taxon>Pseudomonadati</taxon>
        <taxon>Bacteroidota</taxon>
        <taxon>Flavobacteriia</taxon>
        <taxon>Flavobacteriales</taxon>
        <taxon>Flavobacteriaceae</taxon>
        <taxon>Zobellia</taxon>
    </lineage>
</organism>
<dbReference type="OrthoDB" id="1682379at2"/>
<reference evidence="4 5" key="1">
    <citation type="journal article" date="2019" name="Mar. Drugs">
        <title>Comparative Genomics and CAZyme Genome Repertoires of Marine Zobellia amurskyensis KMM 3526(T) and Zobellia laminariae KMM 3676(T).</title>
        <authorList>
            <person name="Chernysheva N."/>
            <person name="Bystritskaya E."/>
            <person name="Stenkova A."/>
            <person name="Golovkin I."/>
            <person name="Nedashkovskaya O."/>
            <person name="Isaeva M."/>
        </authorList>
    </citation>
    <scope>NUCLEOTIDE SEQUENCE [LARGE SCALE GENOMIC DNA]</scope>
    <source>
        <strain evidence="4 5">KMM 3526</strain>
    </source>
</reference>
<dbReference type="EMBL" id="RCNR01000001">
    <property type="protein sequence ID" value="MUH34287.1"/>
    <property type="molecule type" value="Genomic_DNA"/>
</dbReference>
<feature type="chain" id="PRO_5031234129" evidence="2">
    <location>
        <begin position="27"/>
        <end position="910"/>
    </location>
</feature>
<feature type="signal peptide" evidence="2">
    <location>
        <begin position="1"/>
        <end position="26"/>
    </location>
</feature>
<evidence type="ECO:0000256" key="1">
    <source>
        <dbReference type="SAM" id="MobiDB-lite"/>
    </source>
</evidence>
<dbReference type="Gene3D" id="2.60.40.10">
    <property type="entry name" value="Immunoglobulins"/>
    <property type="match status" value="1"/>
</dbReference>
<dbReference type="InterPro" id="IPR013783">
    <property type="entry name" value="Ig-like_fold"/>
</dbReference>
<feature type="domain" description="Outer membrane protein beta-barrel" evidence="3">
    <location>
        <begin position="461"/>
        <end position="897"/>
    </location>
</feature>
<sequence length="910" mass="102829">MVHFQKGKAGLLFLFFIFFTSTQAQSSEAISGKVLSEGQEPLEAVAVVLLSVKDSTYVEYTITDVNGEFKISEAQKGDYILNISSLGYISLYKNITYTGEALTFGNLTLVEDTYELEGVTLTAVVPVQIKQDTIAFNTNSFKVDADDNLEELLNKIPGLEIDSGGKVNAQGNEVTKIMIDGKEFFGGDPSIVLKNLSADAIANVEIIDKKSDESELTGVADGNKEVVINFTLKESRKNNGFGKVSAGGVLDNRYFGNLNYNKFSSKTQFSVIGKINNINITGSNIQDFLKNADGVDGDGDDEEEEQNSAQKTKSLSGYLNTGVAGVNVGHEFKEKESLNGDYFYNYSKNDGSSVSKRITFSNANNFDYVAENEYVNTKNDHNLNLDYKNKSNPNNSLIIKGQLMSDVINSYSNRMGRYFKEEELSTKNDNLSTVDRDRKRANLGINFYQKLRKKGRSLATGLKTNFNRSTMKNDQNTLITRQINTPKESVKELNTIRDQKLNTSAVNFNFKYTEPLGGNHYVKLESYMGNKIDKENVYQNKITVAAKNEEEILKYDYDHNENNYQTRLAHSYTAGKINTYAAMELQDIVRSFGVVDEAATVTDRLFVNPMATVQYIPKRGRKCRLSYKKNIRTPQPTESSTVVNDLNPFSIRKGNPNLVSEKIDALTLSAVVHDFKSSFSFNTRVQFQYTKDAIIKSVDVDEDYVRTLSYQNNGIKRRLNTTLGFSQKIKNLGLRYSVRNRNFFNTNNAIINFQLNEVTSKDFLISATLENNNKGVIDLKAGATYSVNNTSFSIERDLDRKYTKQQYFSMLDCDLSKKVNFNTQFDYFIYTDNAFASSENIPLWNATVSYAFSKQNSHVVKLLFIDLFDKNIDIYRRSTTNYFEETTSESLGRYFIVSYMHKLNNRPRKG</sequence>
<dbReference type="InterPro" id="IPR041700">
    <property type="entry name" value="OMP_b-brl_3"/>
</dbReference>
<evidence type="ECO:0000313" key="5">
    <source>
        <dbReference type="Proteomes" id="UP000540519"/>
    </source>
</evidence>